<dbReference type="GO" id="GO:0030141">
    <property type="term" value="C:secretory granule"/>
    <property type="evidence" value="ECO:0007669"/>
    <property type="project" value="TreeGrafter"/>
</dbReference>
<dbReference type="SMART" id="SM00020">
    <property type="entry name" value="Tryp_SPc"/>
    <property type="match status" value="1"/>
</dbReference>
<protein>
    <submittedName>
        <fullName evidence="5">KLK3 isoform 14</fullName>
    </submittedName>
</protein>
<dbReference type="Pfam" id="PF00089">
    <property type="entry name" value="Trypsin"/>
    <property type="match status" value="1"/>
</dbReference>
<proteinExistence type="predicted"/>
<dbReference type="FunFam" id="2.40.10.10:FF:000032">
    <property type="entry name" value="Kallikrein 1-related peptidase C9"/>
    <property type="match status" value="1"/>
</dbReference>
<keyword evidence="2" id="KW-1015">Disulfide bond</keyword>
<feature type="signal peptide" evidence="3">
    <location>
        <begin position="1"/>
        <end position="17"/>
    </location>
</feature>
<sequence length="238" mass="26491">MWVLVLFIALPVGCTGAAPLIQSRIVGGWECEKHSQPWQAAVYSHGWAHCGGVLVHPQWVLTAAHCLKKNSQVWLGRHNLFEPEDTGQRVPVSHSFPYPLYNMSLLKRRSLRPDEDFSHDLMLLRLSEPAKITDAVKVLGLPTQEPALGTTCYASGWGSIQPEEFLRPKSLQCVSLHLLSNDMCARAYSEKVTEFMLCAGLWTGGKDTCGWVILITELTMPAQPMALRGSPMPWRGDI</sequence>
<gene>
    <name evidence="5" type="ORF">CR201_G0029734</name>
</gene>
<name>A0A2J8U909_PONAB</name>
<dbReference type="InterPro" id="IPR009003">
    <property type="entry name" value="Peptidase_S1_PA"/>
</dbReference>
<dbReference type="PANTHER" id="PTHR24271:SF94">
    <property type="entry name" value="KALLIKREIN-2"/>
    <property type="match status" value="1"/>
</dbReference>
<evidence type="ECO:0000256" key="1">
    <source>
        <dbReference type="ARBA" id="ARBA00022729"/>
    </source>
</evidence>
<feature type="chain" id="PRO_5014332461" evidence="3">
    <location>
        <begin position="18"/>
        <end position="238"/>
    </location>
</feature>
<comment type="caution">
    <text evidence="5">The sequence shown here is derived from an EMBL/GenBank/DDBJ whole genome shotgun (WGS) entry which is preliminary data.</text>
</comment>
<keyword evidence="1 3" id="KW-0732">Signal</keyword>
<dbReference type="GO" id="GO:0031638">
    <property type="term" value="P:zymogen activation"/>
    <property type="evidence" value="ECO:0007669"/>
    <property type="project" value="TreeGrafter"/>
</dbReference>
<dbReference type="Gene3D" id="2.40.10.10">
    <property type="entry name" value="Trypsin-like serine proteases"/>
    <property type="match status" value="2"/>
</dbReference>
<dbReference type="PRINTS" id="PR00722">
    <property type="entry name" value="CHYMOTRYPSIN"/>
</dbReference>
<dbReference type="PROSITE" id="PS00134">
    <property type="entry name" value="TRYPSIN_HIS"/>
    <property type="match status" value="1"/>
</dbReference>
<evidence type="ECO:0000259" key="4">
    <source>
        <dbReference type="PROSITE" id="PS50240"/>
    </source>
</evidence>
<reference evidence="5" key="1">
    <citation type="submission" date="2017-12" db="EMBL/GenBank/DDBJ databases">
        <title>High-resolution comparative analysis of great ape genomes.</title>
        <authorList>
            <person name="Pollen A."/>
            <person name="Hastie A."/>
            <person name="Hormozdiari F."/>
            <person name="Dougherty M."/>
            <person name="Liu R."/>
            <person name="Chaisson M."/>
            <person name="Hoppe E."/>
            <person name="Hill C."/>
            <person name="Pang A."/>
            <person name="Hillier L."/>
            <person name="Baker C."/>
            <person name="Armstrong J."/>
            <person name="Shendure J."/>
            <person name="Paten B."/>
            <person name="Wilson R."/>
            <person name="Chao H."/>
            <person name="Schneider V."/>
            <person name="Ventura M."/>
            <person name="Kronenberg Z."/>
            <person name="Murali S."/>
            <person name="Gordon D."/>
            <person name="Cantsilieris S."/>
            <person name="Munson K."/>
            <person name="Nelson B."/>
            <person name="Raja A."/>
            <person name="Underwood J."/>
            <person name="Diekhans M."/>
            <person name="Fiddes I."/>
            <person name="Haussler D."/>
            <person name="Eichler E."/>
        </authorList>
    </citation>
    <scope>NUCLEOTIDE SEQUENCE [LARGE SCALE GENOMIC DNA]</scope>
    <source>
        <strain evidence="5">Susie</strain>
    </source>
</reference>
<dbReference type="PANTHER" id="PTHR24271">
    <property type="entry name" value="KALLIKREIN-RELATED"/>
    <property type="match status" value="1"/>
</dbReference>
<dbReference type="InterPro" id="IPR001314">
    <property type="entry name" value="Peptidase_S1A"/>
</dbReference>
<dbReference type="PROSITE" id="PS50240">
    <property type="entry name" value="TRYPSIN_DOM"/>
    <property type="match status" value="1"/>
</dbReference>
<dbReference type="InterPro" id="IPR043504">
    <property type="entry name" value="Peptidase_S1_PA_chymotrypsin"/>
</dbReference>
<organism evidence="5">
    <name type="scientific">Pongo abelii</name>
    <name type="common">Sumatran orangutan</name>
    <name type="synonym">Pongo pygmaeus abelii</name>
    <dbReference type="NCBI Taxonomy" id="9601"/>
    <lineage>
        <taxon>Eukaryota</taxon>
        <taxon>Metazoa</taxon>
        <taxon>Chordata</taxon>
        <taxon>Craniata</taxon>
        <taxon>Vertebrata</taxon>
        <taxon>Euteleostomi</taxon>
        <taxon>Mammalia</taxon>
        <taxon>Eutheria</taxon>
        <taxon>Euarchontoglires</taxon>
        <taxon>Primates</taxon>
        <taxon>Haplorrhini</taxon>
        <taxon>Catarrhini</taxon>
        <taxon>Hominidae</taxon>
        <taxon>Pongo</taxon>
    </lineage>
</organism>
<evidence type="ECO:0000256" key="2">
    <source>
        <dbReference type="ARBA" id="ARBA00023157"/>
    </source>
</evidence>
<feature type="domain" description="Peptidase S1" evidence="4">
    <location>
        <begin position="25"/>
        <end position="209"/>
    </location>
</feature>
<dbReference type="InterPro" id="IPR001254">
    <property type="entry name" value="Trypsin_dom"/>
</dbReference>
<dbReference type="GO" id="GO:0004252">
    <property type="term" value="F:serine-type endopeptidase activity"/>
    <property type="evidence" value="ECO:0007669"/>
    <property type="project" value="InterPro"/>
</dbReference>
<evidence type="ECO:0000256" key="3">
    <source>
        <dbReference type="SAM" id="SignalP"/>
    </source>
</evidence>
<dbReference type="CDD" id="cd00190">
    <property type="entry name" value="Tryp_SPc"/>
    <property type="match status" value="1"/>
</dbReference>
<dbReference type="AlphaFoldDB" id="A0A2J8U909"/>
<dbReference type="InterPro" id="IPR018114">
    <property type="entry name" value="TRYPSIN_HIS"/>
</dbReference>
<accession>A0A2J8U909</accession>
<dbReference type="EMBL" id="NDHI03003467">
    <property type="protein sequence ID" value="PNJ41762.1"/>
    <property type="molecule type" value="Genomic_DNA"/>
</dbReference>
<evidence type="ECO:0000313" key="5">
    <source>
        <dbReference type="EMBL" id="PNJ41762.1"/>
    </source>
</evidence>
<dbReference type="SUPFAM" id="SSF50494">
    <property type="entry name" value="Trypsin-like serine proteases"/>
    <property type="match status" value="1"/>
</dbReference>
<dbReference type="GO" id="GO:0003073">
    <property type="term" value="P:regulation of systemic arterial blood pressure"/>
    <property type="evidence" value="ECO:0007669"/>
    <property type="project" value="TreeGrafter"/>
</dbReference>